<evidence type="ECO:0000256" key="8">
    <source>
        <dbReference type="ARBA" id="ARBA00023237"/>
    </source>
</evidence>
<evidence type="ECO:0000256" key="10">
    <source>
        <dbReference type="SAM" id="SignalP"/>
    </source>
</evidence>
<dbReference type="GO" id="GO:0009279">
    <property type="term" value="C:cell outer membrane"/>
    <property type="evidence" value="ECO:0007669"/>
    <property type="project" value="UniProtKB-SubCell"/>
</dbReference>
<dbReference type="GO" id="GO:0008320">
    <property type="term" value="F:protein transmembrane transporter activity"/>
    <property type="evidence" value="ECO:0007669"/>
    <property type="project" value="TreeGrafter"/>
</dbReference>
<name>A8ZPR7_ACAM1</name>
<keyword evidence="13" id="KW-1185">Reference proteome</keyword>
<protein>
    <submittedName>
        <fullName evidence="12">Surface antigen variable number</fullName>
    </submittedName>
</protein>
<gene>
    <name evidence="12" type="ordered locus">AM1_F0124</name>
</gene>
<evidence type="ECO:0000256" key="3">
    <source>
        <dbReference type="ARBA" id="ARBA00022448"/>
    </source>
</evidence>
<dbReference type="InterPro" id="IPR013686">
    <property type="entry name" value="Polypept-transport_assoc_ShlB"/>
</dbReference>
<evidence type="ECO:0000313" key="13">
    <source>
        <dbReference type="Proteomes" id="UP000000268"/>
    </source>
</evidence>
<feature type="domain" description="POTRA" evidence="11">
    <location>
        <begin position="72"/>
        <end position="152"/>
    </location>
</feature>
<organism evidence="12 13">
    <name type="scientific">Acaryochloris marina (strain MBIC 11017)</name>
    <dbReference type="NCBI Taxonomy" id="329726"/>
    <lineage>
        <taxon>Bacteria</taxon>
        <taxon>Bacillati</taxon>
        <taxon>Cyanobacteriota</taxon>
        <taxon>Cyanophyceae</taxon>
        <taxon>Acaryochloridales</taxon>
        <taxon>Acaryochloridaceae</taxon>
        <taxon>Acaryochloris</taxon>
    </lineage>
</organism>
<dbReference type="Gene3D" id="3.10.20.310">
    <property type="entry name" value="membrane protein fhac"/>
    <property type="match status" value="1"/>
</dbReference>
<geneLocation type="plasmid" evidence="12 13">
    <name>pREB6</name>
</geneLocation>
<dbReference type="KEGG" id="amr:AM1_F0124"/>
<evidence type="ECO:0000313" key="12">
    <source>
        <dbReference type="EMBL" id="ABW33060.1"/>
    </source>
</evidence>
<keyword evidence="8" id="KW-0998">Cell outer membrane</keyword>
<evidence type="ECO:0000259" key="11">
    <source>
        <dbReference type="PROSITE" id="PS51779"/>
    </source>
</evidence>
<comment type="similarity">
    <text evidence="2">Belongs to the TPS (TC 1.B.20) family.</text>
</comment>
<keyword evidence="10" id="KW-0732">Signal</keyword>
<feature type="chain" id="PRO_5002734785" evidence="10">
    <location>
        <begin position="27"/>
        <end position="567"/>
    </location>
</feature>
<dbReference type="InterPro" id="IPR005565">
    <property type="entry name" value="Hemolysn_activator_HlyB_C"/>
</dbReference>
<dbReference type="AlphaFoldDB" id="A8ZPR7"/>
<keyword evidence="12" id="KW-0614">Plasmid</keyword>
<comment type="subcellular location">
    <subcellularLocation>
        <location evidence="1">Cell outer membrane</location>
    </subcellularLocation>
</comment>
<keyword evidence="3" id="KW-0813">Transport</keyword>
<dbReference type="Gene3D" id="2.40.160.50">
    <property type="entry name" value="membrane protein fhac: a member of the omp85/tpsb transporter family"/>
    <property type="match status" value="1"/>
</dbReference>
<dbReference type="GO" id="GO:0046819">
    <property type="term" value="P:protein secretion by the type V secretion system"/>
    <property type="evidence" value="ECO:0007669"/>
    <property type="project" value="TreeGrafter"/>
</dbReference>
<dbReference type="PANTHER" id="PTHR34597">
    <property type="entry name" value="SLR1661 PROTEIN"/>
    <property type="match status" value="1"/>
</dbReference>
<reference evidence="12 13" key="1">
    <citation type="journal article" date="2008" name="Proc. Natl. Acad. Sci. U.S.A.">
        <title>Niche adaptation and genome expansion in the chlorophyll d-producing cyanobacterium Acaryochloris marina.</title>
        <authorList>
            <person name="Swingley W.D."/>
            <person name="Chen M."/>
            <person name="Cheung P.C."/>
            <person name="Conrad A.L."/>
            <person name="Dejesa L.C."/>
            <person name="Hao J."/>
            <person name="Honchak B.M."/>
            <person name="Karbach L.E."/>
            <person name="Kurdoglu A."/>
            <person name="Lahiri S."/>
            <person name="Mastrian S.D."/>
            <person name="Miyashita H."/>
            <person name="Page L."/>
            <person name="Ramakrishna P."/>
            <person name="Satoh S."/>
            <person name="Sattley W.M."/>
            <person name="Shimada Y."/>
            <person name="Taylor H.L."/>
            <person name="Tomo T."/>
            <person name="Tsuchiya T."/>
            <person name="Wang Z.T."/>
            <person name="Raymond J."/>
            <person name="Mimuro M."/>
            <person name="Blankenship R.E."/>
            <person name="Touchman J.W."/>
        </authorList>
    </citation>
    <scope>NUCLEOTIDE SEQUENCE [LARGE SCALE GENOMIC DNA]</scope>
    <source>
        <strain evidence="13">MBIC 11017</strain>
        <plasmid evidence="13">Plasmid pREB6</plasmid>
    </source>
</reference>
<keyword evidence="5" id="KW-0812">Transmembrane</keyword>
<evidence type="ECO:0000256" key="1">
    <source>
        <dbReference type="ARBA" id="ARBA00004442"/>
    </source>
</evidence>
<dbReference type="OrthoDB" id="596066at2"/>
<feature type="signal peptide" evidence="10">
    <location>
        <begin position="1"/>
        <end position="26"/>
    </location>
</feature>
<evidence type="ECO:0000256" key="6">
    <source>
        <dbReference type="ARBA" id="ARBA00022927"/>
    </source>
</evidence>
<dbReference type="Pfam" id="PF08479">
    <property type="entry name" value="POTRA_2"/>
    <property type="match status" value="1"/>
</dbReference>
<evidence type="ECO:0000256" key="7">
    <source>
        <dbReference type="ARBA" id="ARBA00023136"/>
    </source>
</evidence>
<feature type="region of interest" description="Disordered" evidence="9">
    <location>
        <begin position="34"/>
        <end position="60"/>
    </location>
</feature>
<dbReference type="RefSeq" id="WP_012168187.1">
    <property type="nucleotide sequence ID" value="NC_009931.1"/>
</dbReference>
<dbReference type="HOGENOM" id="CLU_021521_0_1_3"/>
<dbReference type="InterPro" id="IPR051544">
    <property type="entry name" value="TPS_OM_transporter"/>
</dbReference>
<dbReference type="PANTHER" id="PTHR34597:SF3">
    <property type="entry name" value="OUTER MEMBRANE TRANSPORTER CDIB"/>
    <property type="match status" value="1"/>
</dbReference>
<dbReference type="Proteomes" id="UP000000268">
    <property type="component" value="Plasmid pREB6"/>
</dbReference>
<evidence type="ECO:0000256" key="4">
    <source>
        <dbReference type="ARBA" id="ARBA00022452"/>
    </source>
</evidence>
<proteinExistence type="inferred from homology"/>
<sequence length="567" mass="62666">MITIKKTVVLGIAGPCFFAHPAIAQADSLNPSDLIPRKSPFPEIPRLPQSDKPLKTPLLPGQNPPVLVDESVQVETFIFKGNTVYSDLDLSKIAVPYLQEPQTLSDLQELTQKISEFYANAGYVATSATIAQQENSKITPDKAVITILITEGKLEAVDIQGADRLEKYIRRRLPKPNTIINEDTILEDIRLLQANPLVKQISASLIKGAYRDRFTLNVEVVPAKQRSLALILDNDRSPSIGSFQRSVDFTDRNLLGLGDTVNFKFSNTDGSNSVQFSYFLPVNSQNGTVGVKYFYGSSKVVEDPFDEVDISAVADYTEVFFRQPIIHEATADSVQEFALGLSFSRETSDFTLLGIPFPVSRGSDPMGETKTSVLRFSQDWSKQSAENVFFARSQFSFGLPILDATINSTGPDGRFFLWRLQGLWGRRLFDDWTITFRSELQLADSPLVPAEQFTLGGFSSARGYRQNLLLGDNGWLGAVELGIPLYSGSLGNLSLAPFFEVGTVWDNQPQLIATPSTLASTGLGLRFQAKDCLSARIDWGIPLINMPDNRSTLQESGVYFSLRCDIL</sequence>
<dbReference type="EMBL" id="CP000843">
    <property type="protein sequence ID" value="ABW33060.1"/>
    <property type="molecule type" value="Genomic_DNA"/>
</dbReference>
<dbReference type="InterPro" id="IPR034746">
    <property type="entry name" value="POTRA"/>
</dbReference>
<accession>A8ZPR7</accession>
<evidence type="ECO:0000256" key="5">
    <source>
        <dbReference type="ARBA" id="ARBA00022692"/>
    </source>
</evidence>
<keyword evidence="6" id="KW-0653">Protein transport</keyword>
<evidence type="ECO:0000256" key="2">
    <source>
        <dbReference type="ARBA" id="ARBA00009055"/>
    </source>
</evidence>
<dbReference type="GO" id="GO:0098046">
    <property type="term" value="C:type V protein secretion system complex"/>
    <property type="evidence" value="ECO:0007669"/>
    <property type="project" value="TreeGrafter"/>
</dbReference>
<dbReference type="PROSITE" id="PS51779">
    <property type="entry name" value="POTRA"/>
    <property type="match status" value="1"/>
</dbReference>
<keyword evidence="4" id="KW-1134">Transmembrane beta strand</keyword>
<evidence type="ECO:0000256" key="9">
    <source>
        <dbReference type="SAM" id="MobiDB-lite"/>
    </source>
</evidence>
<dbReference type="Pfam" id="PF03865">
    <property type="entry name" value="ShlB"/>
    <property type="match status" value="1"/>
</dbReference>
<keyword evidence="7" id="KW-0472">Membrane</keyword>